<dbReference type="GO" id="GO:0019433">
    <property type="term" value="P:triglyceride catabolic process"/>
    <property type="evidence" value="ECO:0007669"/>
    <property type="project" value="TreeGrafter"/>
</dbReference>
<dbReference type="SUPFAM" id="SSF52266">
    <property type="entry name" value="SGNH hydrolase"/>
    <property type="match status" value="1"/>
</dbReference>
<gene>
    <name evidence="5" type="ORF">DEJ47_01165</name>
</gene>
<feature type="active site" evidence="1">
    <location>
        <position position="273"/>
    </location>
</feature>
<dbReference type="Gene3D" id="3.40.50.1110">
    <property type="entry name" value="SGNH hydrolase"/>
    <property type="match status" value="1"/>
</dbReference>
<name>A0A5P2B443_STRVZ</name>
<keyword evidence="6" id="KW-1185">Reference proteome</keyword>
<evidence type="ECO:0000256" key="2">
    <source>
        <dbReference type="PIRSR" id="PIRSR637460-2"/>
    </source>
</evidence>
<feature type="disulfide bond" evidence="2">
    <location>
        <begin position="203"/>
        <end position="252"/>
    </location>
</feature>
<dbReference type="InterPro" id="IPR013830">
    <property type="entry name" value="SGNH_hydro"/>
</dbReference>
<dbReference type="InterPro" id="IPR036514">
    <property type="entry name" value="SGNH_hydro_sf"/>
</dbReference>
<dbReference type="Pfam" id="PF13472">
    <property type="entry name" value="Lipase_GDSL_2"/>
    <property type="match status" value="1"/>
</dbReference>
<dbReference type="OrthoDB" id="5503950at2"/>
<evidence type="ECO:0000256" key="1">
    <source>
        <dbReference type="PIRSR" id="PIRSR637460-1"/>
    </source>
</evidence>
<dbReference type="InterPro" id="IPR037460">
    <property type="entry name" value="SEST-like"/>
</dbReference>
<feature type="signal peptide" evidence="3">
    <location>
        <begin position="1"/>
        <end position="29"/>
    </location>
</feature>
<keyword evidence="3" id="KW-0732">Signal</keyword>
<feature type="active site" description="Nucleophile" evidence="1">
    <location>
        <position position="45"/>
    </location>
</feature>
<keyword evidence="2" id="KW-1015">Disulfide bond</keyword>
<organism evidence="5 6">
    <name type="scientific">Streptomyces venezuelae</name>
    <dbReference type="NCBI Taxonomy" id="54571"/>
    <lineage>
        <taxon>Bacteria</taxon>
        <taxon>Bacillati</taxon>
        <taxon>Actinomycetota</taxon>
        <taxon>Actinomycetes</taxon>
        <taxon>Kitasatosporales</taxon>
        <taxon>Streptomycetaceae</taxon>
        <taxon>Streptomyces</taxon>
    </lineage>
</organism>
<feature type="chain" id="PRO_5024921278" evidence="3">
    <location>
        <begin position="30"/>
        <end position="293"/>
    </location>
</feature>
<protein>
    <submittedName>
        <fullName evidence="5">Lipase</fullName>
    </submittedName>
</protein>
<feature type="domain" description="SGNH hydrolase-type esterase" evidence="4">
    <location>
        <begin position="41"/>
        <end position="279"/>
    </location>
</feature>
<accession>A0A5P2B443</accession>
<evidence type="ECO:0000313" key="5">
    <source>
        <dbReference type="EMBL" id="QES25253.1"/>
    </source>
</evidence>
<dbReference type="PROSITE" id="PS51318">
    <property type="entry name" value="TAT"/>
    <property type="match status" value="1"/>
</dbReference>
<dbReference type="CDD" id="cd01823">
    <property type="entry name" value="SEST_like"/>
    <property type="match status" value="1"/>
</dbReference>
<dbReference type="GO" id="GO:0004806">
    <property type="term" value="F:triacylglycerol lipase activity"/>
    <property type="evidence" value="ECO:0007669"/>
    <property type="project" value="TreeGrafter"/>
</dbReference>
<evidence type="ECO:0000259" key="4">
    <source>
        <dbReference type="Pfam" id="PF13472"/>
    </source>
</evidence>
<dbReference type="Proteomes" id="UP000323046">
    <property type="component" value="Chromosome"/>
</dbReference>
<dbReference type="PANTHER" id="PTHR37981:SF1">
    <property type="entry name" value="SGNH HYDROLASE-TYPE ESTERASE DOMAIN-CONTAINING PROTEIN"/>
    <property type="match status" value="1"/>
</dbReference>
<evidence type="ECO:0000256" key="3">
    <source>
        <dbReference type="SAM" id="SignalP"/>
    </source>
</evidence>
<sequence length="293" mass="30033">MPRPRRTVAALAAVTGIAALGLGAGPAAAAPDTRDPLRYVALGDSYSAGSGVLPLDPGAPLLCARTSLNYPHLLAASLGARLTDVTCGGAQTKHFTSSQYPGVAPQFDALKSDTELVTLTIGGNDNSTFINAILACGSAGILSGGKGSPCKDANGDKFKDQIDATTYPAIKNSLNQIKAKSPKARVAILGYPWITPAKAVPGCFAKMPIAEGDVPYLRDLQAHLNGAAQRAAGETGTTFVDMAAASDAHDACRPAGQRWIEPVLFGTNFVPVHPNALGEAGMAERTAAALKLS</sequence>
<feature type="disulfide bond" evidence="2">
    <location>
        <begin position="136"/>
        <end position="150"/>
    </location>
</feature>
<dbReference type="PANTHER" id="PTHR37981">
    <property type="entry name" value="LIPASE 2"/>
    <property type="match status" value="1"/>
</dbReference>
<dbReference type="InterPro" id="IPR006311">
    <property type="entry name" value="TAT_signal"/>
</dbReference>
<dbReference type="AlphaFoldDB" id="A0A5P2B443"/>
<evidence type="ECO:0000313" key="6">
    <source>
        <dbReference type="Proteomes" id="UP000323046"/>
    </source>
</evidence>
<reference evidence="5 6" key="1">
    <citation type="submission" date="2018-05" db="EMBL/GenBank/DDBJ databases">
        <title>Streptomyces venezuelae.</title>
        <authorList>
            <person name="Kim W."/>
            <person name="Lee N."/>
            <person name="Cho B.-K."/>
        </authorList>
    </citation>
    <scope>NUCLEOTIDE SEQUENCE [LARGE SCALE GENOMIC DNA]</scope>
    <source>
        <strain evidence="5 6">ATCC 14583</strain>
    </source>
</reference>
<dbReference type="RefSeq" id="WP_150175358.1">
    <property type="nucleotide sequence ID" value="NZ_CP029193.1"/>
</dbReference>
<proteinExistence type="predicted"/>
<feature type="disulfide bond" evidence="2">
    <location>
        <begin position="63"/>
        <end position="87"/>
    </location>
</feature>
<dbReference type="EMBL" id="CP029193">
    <property type="protein sequence ID" value="QES25253.1"/>
    <property type="molecule type" value="Genomic_DNA"/>
</dbReference>